<reference evidence="2 3" key="1">
    <citation type="submission" date="2017-01" db="EMBL/GenBank/DDBJ databases">
        <authorList>
            <person name="Mah S.A."/>
            <person name="Swanson W.J."/>
            <person name="Moy G.W."/>
            <person name="Vacquier V.D."/>
        </authorList>
    </citation>
    <scope>NUCLEOTIDE SEQUENCE [LARGE SCALE GENOMIC DNA]</scope>
    <source>
        <strain evidence="2 3">GSMNP</strain>
    </source>
</reference>
<keyword evidence="1" id="KW-0472">Membrane</keyword>
<name>A0A1R1XIK0_9FUNG</name>
<accession>A0A1R1XIK0</accession>
<protein>
    <submittedName>
        <fullName evidence="2">Uncharacterized protein</fullName>
    </submittedName>
</protein>
<organism evidence="2 3">
    <name type="scientific">Smittium culicis</name>
    <dbReference type="NCBI Taxonomy" id="133412"/>
    <lineage>
        <taxon>Eukaryota</taxon>
        <taxon>Fungi</taxon>
        <taxon>Fungi incertae sedis</taxon>
        <taxon>Zoopagomycota</taxon>
        <taxon>Kickxellomycotina</taxon>
        <taxon>Harpellomycetes</taxon>
        <taxon>Harpellales</taxon>
        <taxon>Legeriomycetaceae</taxon>
        <taxon>Smittium</taxon>
    </lineage>
</organism>
<keyword evidence="1" id="KW-0812">Transmembrane</keyword>
<evidence type="ECO:0000313" key="2">
    <source>
        <dbReference type="EMBL" id="OMJ14454.1"/>
    </source>
</evidence>
<keyword evidence="3" id="KW-1185">Reference proteome</keyword>
<dbReference type="AlphaFoldDB" id="A0A1R1XIK0"/>
<evidence type="ECO:0000256" key="1">
    <source>
        <dbReference type="SAM" id="Phobius"/>
    </source>
</evidence>
<gene>
    <name evidence="2" type="ORF">AYI70_g7860</name>
</gene>
<comment type="caution">
    <text evidence="2">The sequence shown here is derived from an EMBL/GenBank/DDBJ whole genome shotgun (WGS) entry which is preliminary data.</text>
</comment>
<proteinExistence type="predicted"/>
<dbReference type="OrthoDB" id="338816at2759"/>
<dbReference type="Proteomes" id="UP000187283">
    <property type="component" value="Unassembled WGS sequence"/>
</dbReference>
<keyword evidence="1" id="KW-1133">Transmembrane helix</keyword>
<evidence type="ECO:0000313" key="3">
    <source>
        <dbReference type="Proteomes" id="UP000187283"/>
    </source>
</evidence>
<sequence>MNILNDIDSSTDKISNFSFSAPIQNLSSLRIDSTFSNQNPTYIFRKADVNEARLVAPGNKQVCDDVLKRFGVNPNNSFKNIDKSNRKDLEDFYNRTVDLADICALEDVNQRINEFANQYQLLLAREDALVKEKCILAPNNKLISKVNSINSLEADLQSLLSQKIELDQEIYMQNYKLQEKTSILESLKSIDNQLDLNILNSTNNDPNVELDLKVSLLSFFFFIFFITPLVVFYS</sequence>
<dbReference type="EMBL" id="LSSN01003061">
    <property type="protein sequence ID" value="OMJ14454.1"/>
    <property type="molecule type" value="Genomic_DNA"/>
</dbReference>
<feature type="transmembrane region" description="Helical" evidence="1">
    <location>
        <begin position="214"/>
        <end position="233"/>
    </location>
</feature>